<evidence type="ECO:0000256" key="2">
    <source>
        <dbReference type="ARBA" id="ARBA00006899"/>
    </source>
</evidence>
<dbReference type="GO" id="GO:0070860">
    <property type="term" value="C:RNA polymerase I core factor complex"/>
    <property type="evidence" value="ECO:0007669"/>
    <property type="project" value="InterPro"/>
</dbReference>
<keyword evidence="4" id="KW-0863">Zinc-finger</keyword>
<keyword evidence="3" id="KW-0479">Metal-binding</keyword>
<evidence type="ECO:0000256" key="9">
    <source>
        <dbReference type="ARBA" id="ARBA00023242"/>
    </source>
</evidence>
<dbReference type="InterPro" id="IPR048540">
    <property type="entry name" value="Rrn7_cyclin_N"/>
</dbReference>
<dbReference type="PANTHER" id="PTHR31576">
    <property type="entry name" value="TATA BOX-BINDING PROTEIN-ASSOCIATED FACTOR RNA POLYMERASE I SUBUNIT B"/>
    <property type="match status" value="1"/>
</dbReference>
<evidence type="ECO:0000256" key="8">
    <source>
        <dbReference type="ARBA" id="ARBA00023163"/>
    </source>
</evidence>
<feature type="region of interest" description="Disordered" evidence="10">
    <location>
        <begin position="215"/>
        <end position="236"/>
    </location>
</feature>
<evidence type="ECO:0000313" key="14">
    <source>
        <dbReference type="Proteomes" id="UP000639772"/>
    </source>
</evidence>
<dbReference type="GO" id="GO:0042790">
    <property type="term" value="P:nucleolar large rRNA transcription by RNA polymerase I"/>
    <property type="evidence" value="ECO:0007669"/>
    <property type="project" value="TreeGrafter"/>
</dbReference>
<evidence type="ECO:0000256" key="5">
    <source>
        <dbReference type="ARBA" id="ARBA00022833"/>
    </source>
</evidence>
<dbReference type="InterPro" id="IPR048538">
    <property type="entry name" value="Rrn7_cyclin_C"/>
</dbReference>
<keyword evidence="8" id="KW-0804">Transcription</keyword>
<dbReference type="Proteomes" id="UP000639772">
    <property type="component" value="Chromosome 11"/>
</dbReference>
<dbReference type="EMBL" id="JADCNM010000011">
    <property type="protein sequence ID" value="KAG0462728.1"/>
    <property type="molecule type" value="Genomic_DNA"/>
</dbReference>
<dbReference type="Pfam" id="PF20645">
    <property type="entry name" value="Rrn7_cyclin_C"/>
    <property type="match status" value="1"/>
</dbReference>
<keyword evidence="7" id="KW-0238">DNA-binding</keyword>
<feature type="domain" description="Rrn7/TAF1B C-terminal cyclin" evidence="12">
    <location>
        <begin position="333"/>
        <end position="426"/>
    </location>
</feature>
<gene>
    <name evidence="13" type="ORF">HPP92_021204</name>
</gene>
<sequence>MEVEDGSNHRFICDCGGDEMDSGGDGFFYCTQCGSQSQSHIATETDMDDVFGSAGGVGALYSLYNSRAAPRYSVPQANPCSSLSKKNELFRSLMQSADGGAKEESKASPYGLEEKLSSPQDFGYQGWQDPGKAVGVTRLRYVQGLQVMLQLQCEALVENFGVSPLVCGIAMTVWLRYVANSTIFADDWVERMIDEANFLTTSKVIGKNKPVEKGTVAGRKGVQGAPKKSRSKSRTGHPCIYGPKAISISFRYLRKSVPVYSTLAIAFLACHLARESILPTDVVEWASEAKLPYLAAFVELEKYLGAPKFIPLSTRLMFRPIRIINAGLLEVTAASIAQCISLRMPSVNFYAIALRYLKELSLPIAKILPQACHLYEWSLPSELWLSSCNYALPTRVYVMAIIIVTIRILYNINGQGIWESLFDCSSSTSSNHKNQGDLDSLNLKFNHTLGSSHFCTAEPNNAEPPVMNDCSSGCVPAFCTKDLLEVLDDAYQRMTVTPEYSKDLRSYLKYGRDVIFAGLTPSYSEEKLIERLWDLYDKQEDQDDKQHCDSQNEFFGLKVKRPSDEDSINQAMDSKKPKGEKQNFTCVEAYDEPSCSAAGRRAAIENMKLDMQDNGFHYLPPRAVKRSNGYLHYERWKEEGKLLFVAHVDYYILLRACARLAQVEPRILHIGVLKFEKRLHWIEQRVEQSLYSLRNFSLRDGVEMCSSGS</sequence>
<comment type="caution">
    <text evidence="13">The sequence shown here is derived from an EMBL/GenBank/DDBJ whole genome shotgun (WGS) entry which is preliminary data.</text>
</comment>
<comment type="subcellular location">
    <subcellularLocation>
        <location evidence="1">Nucleus</location>
        <location evidence="1">Nucleolus</location>
    </subcellularLocation>
</comment>
<dbReference type="GO" id="GO:0008270">
    <property type="term" value="F:zinc ion binding"/>
    <property type="evidence" value="ECO:0007669"/>
    <property type="project" value="UniProtKB-KW"/>
</dbReference>
<evidence type="ECO:0000256" key="1">
    <source>
        <dbReference type="ARBA" id="ARBA00004604"/>
    </source>
</evidence>
<evidence type="ECO:0000256" key="7">
    <source>
        <dbReference type="ARBA" id="ARBA00023125"/>
    </source>
</evidence>
<evidence type="ECO:0000256" key="6">
    <source>
        <dbReference type="ARBA" id="ARBA00023015"/>
    </source>
</evidence>
<evidence type="ECO:0000259" key="12">
    <source>
        <dbReference type="Pfam" id="PF20645"/>
    </source>
</evidence>
<feature type="domain" description="Rrn7/TAF1B N-terminal cyclin" evidence="11">
    <location>
        <begin position="145"/>
        <end position="298"/>
    </location>
</feature>
<dbReference type="Pfam" id="PF20644">
    <property type="entry name" value="Rrn7_cyclin_N"/>
    <property type="match status" value="1"/>
</dbReference>
<dbReference type="GO" id="GO:0001164">
    <property type="term" value="F:RNA polymerase I core promoter sequence-specific DNA binding"/>
    <property type="evidence" value="ECO:0007669"/>
    <property type="project" value="InterPro"/>
</dbReference>
<evidence type="ECO:0000259" key="11">
    <source>
        <dbReference type="Pfam" id="PF20644"/>
    </source>
</evidence>
<comment type="similarity">
    <text evidence="2">Belongs to the RRN7/TAF1B family.</text>
</comment>
<dbReference type="AlphaFoldDB" id="A0A835UIJ7"/>
<accession>A0A835UIJ7</accession>
<keyword evidence="6" id="KW-0805">Transcription regulation</keyword>
<evidence type="ECO:0000256" key="4">
    <source>
        <dbReference type="ARBA" id="ARBA00022771"/>
    </source>
</evidence>
<dbReference type="PANTHER" id="PTHR31576:SF2">
    <property type="entry name" value="TATA BOX-BINDING PROTEIN-ASSOCIATED FACTOR RNA POLYMERASE I SUBUNIT B"/>
    <property type="match status" value="1"/>
</dbReference>
<evidence type="ECO:0000256" key="10">
    <source>
        <dbReference type="SAM" id="MobiDB-lite"/>
    </source>
</evidence>
<proteinExistence type="inferred from homology"/>
<organism evidence="13 14">
    <name type="scientific">Vanilla planifolia</name>
    <name type="common">Vanilla</name>
    <dbReference type="NCBI Taxonomy" id="51239"/>
    <lineage>
        <taxon>Eukaryota</taxon>
        <taxon>Viridiplantae</taxon>
        <taxon>Streptophyta</taxon>
        <taxon>Embryophyta</taxon>
        <taxon>Tracheophyta</taxon>
        <taxon>Spermatophyta</taxon>
        <taxon>Magnoliopsida</taxon>
        <taxon>Liliopsida</taxon>
        <taxon>Asparagales</taxon>
        <taxon>Orchidaceae</taxon>
        <taxon>Vanilloideae</taxon>
        <taxon>Vanilleae</taxon>
        <taxon>Vanilla</taxon>
    </lineage>
</organism>
<reference evidence="13 14" key="1">
    <citation type="journal article" date="2020" name="Nat. Food">
        <title>A phased Vanilla planifolia genome enables genetic improvement of flavour and production.</title>
        <authorList>
            <person name="Hasing T."/>
            <person name="Tang H."/>
            <person name="Brym M."/>
            <person name="Khazi F."/>
            <person name="Huang T."/>
            <person name="Chambers A.H."/>
        </authorList>
    </citation>
    <scope>NUCLEOTIDE SEQUENCE [LARGE SCALE GENOMIC DNA]</scope>
    <source>
        <tissue evidence="13">Leaf</tissue>
    </source>
</reference>
<evidence type="ECO:0000313" key="13">
    <source>
        <dbReference type="EMBL" id="KAG0462728.1"/>
    </source>
</evidence>
<keyword evidence="5" id="KW-0862">Zinc</keyword>
<protein>
    <recommendedName>
        <fullName evidence="15">TATA box-binding protein-associated factor RNA polymerase I subunit B</fullName>
    </recommendedName>
</protein>
<evidence type="ECO:0008006" key="15">
    <source>
        <dbReference type="Google" id="ProtNLM"/>
    </source>
</evidence>
<keyword evidence="9" id="KW-0539">Nucleus</keyword>
<name>A0A835UIJ7_VANPL</name>
<dbReference type="OrthoDB" id="10069252at2759"/>
<dbReference type="InterPro" id="IPR033599">
    <property type="entry name" value="TAF1B/Rrn7"/>
</dbReference>
<evidence type="ECO:0000256" key="3">
    <source>
        <dbReference type="ARBA" id="ARBA00022723"/>
    </source>
</evidence>